<dbReference type="InterPro" id="IPR029526">
    <property type="entry name" value="PGBD"/>
</dbReference>
<evidence type="ECO:0000313" key="3">
    <source>
        <dbReference type="EMBL" id="KAH9630207.1"/>
    </source>
</evidence>
<evidence type="ECO:0000256" key="1">
    <source>
        <dbReference type="SAM" id="MobiDB-lite"/>
    </source>
</evidence>
<dbReference type="GO" id="GO:0043565">
    <property type="term" value="F:sequence-specific DNA binding"/>
    <property type="evidence" value="ECO:0007669"/>
    <property type="project" value="TreeGrafter"/>
</dbReference>
<dbReference type="InterPro" id="IPR052638">
    <property type="entry name" value="PiggyBac_TE-derived"/>
</dbReference>
<dbReference type="PANTHER" id="PTHR47055">
    <property type="entry name" value="DDE_TNP_1_7 DOMAIN-CONTAINING PROTEIN"/>
    <property type="match status" value="1"/>
</dbReference>
<dbReference type="Pfam" id="PF13843">
    <property type="entry name" value="DDE_Tnp_1_7"/>
    <property type="match status" value="1"/>
</dbReference>
<name>A0A922M4H6_SPOEX</name>
<gene>
    <name evidence="3" type="ORF">HF086_010713</name>
</gene>
<dbReference type="EMBL" id="JACEFF010000832">
    <property type="protein sequence ID" value="KAH9630207.1"/>
    <property type="molecule type" value="Genomic_DNA"/>
</dbReference>
<comment type="caution">
    <text evidence="3">The sequence shown here is derived from an EMBL/GenBank/DDBJ whole genome shotgun (WGS) entry which is preliminary data.</text>
</comment>
<dbReference type="Proteomes" id="UP000814243">
    <property type="component" value="Unassembled WGS sequence"/>
</dbReference>
<feature type="region of interest" description="Disordered" evidence="1">
    <location>
        <begin position="78"/>
        <end position="114"/>
    </location>
</feature>
<proteinExistence type="predicted"/>
<feature type="compositionally biased region" description="Polar residues" evidence="1">
    <location>
        <begin position="101"/>
        <end position="114"/>
    </location>
</feature>
<evidence type="ECO:0000259" key="2">
    <source>
        <dbReference type="Pfam" id="PF13843"/>
    </source>
</evidence>
<accession>A0A922M4H6</accession>
<protein>
    <recommendedName>
        <fullName evidence="2">PiggyBac transposable element-derived protein domain-containing protein</fullName>
    </recommendedName>
</protein>
<organism evidence="3 4">
    <name type="scientific">Spodoptera exigua</name>
    <name type="common">Beet armyworm</name>
    <name type="synonym">Noctua fulgens</name>
    <dbReference type="NCBI Taxonomy" id="7107"/>
    <lineage>
        <taxon>Eukaryota</taxon>
        <taxon>Metazoa</taxon>
        <taxon>Ecdysozoa</taxon>
        <taxon>Arthropoda</taxon>
        <taxon>Hexapoda</taxon>
        <taxon>Insecta</taxon>
        <taxon>Pterygota</taxon>
        <taxon>Neoptera</taxon>
        <taxon>Endopterygota</taxon>
        <taxon>Lepidoptera</taxon>
        <taxon>Glossata</taxon>
        <taxon>Ditrysia</taxon>
        <taxon>Noctuoidea</taxon>
        <taxon>Noctuidae</taxon>
        <taxon>Amphipyrinae</taxon>
        <taxon>Spodoptera</taxon>
    </lineage>
</organism>
<dbReference type="AlphaFoldDB" id="A0A922M4H6"/>
<dbReference type="PANTHER" id="PTHR47055:SF3">
    <property type="entry name" value="PHORBOL-ESTER_DAG-TYPE DOMAIN-CONTAINING PROTEIN"/>
    <property type="match status" value="1"/>
</dbReference>
<evidence type="ECO:0000313" key="4">
    <source>
        <dbReference type="Proteomes" id="UP000814243"/>
    </source>
</evidence>
<reference evidence="3" key="1">
    <citation type="journal article" date="2021" name="G3 (Bethesda)">
        <title>Genome and transcriptome analysis of the beet armyworm Spodoptera exigua reveals targets for pest control. .</title>
        <authorList>
            <person name="Simon S."/>
            <person name="Breeschoten T."/>
            <person name="Jansen H.J."/>
            <person name="Dirks R.P."/>
            <person name="Schranz M.E."/>
            <person name="Ros V.I.D."/>
        </authorList>
    </citation>
    <scope>NUCLEOTIDE SEQUENCE</scope>
    <source>
        <strain evidence="3">TB_SE_WUR_2020</strain>
    </source>
</reference>
<sequence>MNHKSRYSASNQYRGLEEALTTILEDSDDGLEYDLAIIPPEPSVVTDEEEGFDDETIANNLPGDVPGEIEVFVQNIGTLSDSEDDSDNEPLAAKRTRKNNTQRSNESSDAQNRSALNVPTWRKCTPNYSKIYAESDDRLCNENCMKKEVKDLTPVQIFEKCFDDELFTMIVDFIQQYASQNNRQNFSVTIAELKVFFGILLLSGYHKLPRESMYWSLDEDIGVEVVSKAMSRNRFREIKRYIGLAFMAKNVGGFCLPT</sequence>
<feature type="domain" description="PiggyBac transposable element-derived protein" evidence="2">
    <location>
        <begin position="153"/>
        <end position="245"/>
    </location>
</feature>